<accession>A0A6L2N4N6</accession>
<feature type="compositionally biased region" description="Basic and acidic residues" evidence="1">
    <location>
        <begin position="808"/>
        <end position="817"/>
    </location>
</feature>
<evidence type="ECO:0000313" key="3">
    <source>
        <dbReference type="EMBL" id="GEU79524.1"/>
    </source>
</evidence>
<feature type="domain" description="Reverse transcriptase Ty1/copia-type" evidence="2">
    <location>
        <begin position="66"/>
        <end position="205"/>
    </location>
</feature>
<comment type="caution">
    <text evidence="3">The sequence shown here is derived from an EMBL/GenBank/DDBJ whole genome shotgun (WGS) entry which is preliminary data.</text>
</comment>
<feature type="region of interest" description="Disordered" evidence="1">
    <location>
        <begin position="741"/>
        <end position="817"/>
    </location>
</feature>
<feature type="compositionally biased region" description="Polar residues" evidence="1">
    <location>
        <begin position="555"/>
        <end position="567"/>
    </location>
</feature>
<dbReference type="Pfam" id="PF07727">
    <property type="entry name" value="RVT_2"/>
    <property type="match status" value="1"/>
</dbReference>
<sequence length="1061" mass="121217">MNYLSYLYVFGALCYPTNDSEDLGKLKPKADIGIFVGYVPSYKKALTESCWIESIQEELNEFKRLEVWEPVPCSDHVIIITLKWIYKVKLYELGGVLKNKPRLVARGYRREEGIDFEESIAFVPQLETICIFITFVAHMNMIIYQMDVKTAFLNSILREEVYVSQPDGFVDLENPNLVYKLKKALYGMKQATRAWYGVETCDLVDTPVVEKTKLDKDPQGKAIDPTRYRRMIGTLMYFISSRPDLIFVDSCIALTVFADADHAGCQDTRKGRVMNPQETQQVVARDEKWVPSTETVKISSTNVRLETTVQQKEETFQVVINVIKNSTYFKAFTITVEVPEIFMQQFWYTIKKVKDSESYEFLLGNKKCIVDVKVFRKILDICQRVKGEEFTEVQDDDATLTFLVDIGYKESYQMFLKYSNDQIPPKKSRGKGLQGKKMIDTHVSYIDVFEGSDSKPARKRTASRRVVKKKVIIFAADNIILDLDVALELGKSISLTEAAEKEASRQVHATHARIVTESEPKPAKKKTGSRSTRDVVIQDTPNNMQALKESKKTSRGQPDTKGSNEGTGVSPGVLDKSTVVPATSSEGTESEYSKEDQGNDEEVDWIDFDEDEEKKDDTDDDKSINLEMTDDEETDDEFVHGVEQVNDNEDEEMTNAKVEESRNGDEENTDPAKIDARKTEQVNDVAKKAKLPLTSSSLLVSLGFGDQFLKLSFDTSLVSIVKDIIDVEINSLLDIKTHMKFHSESSKKPSTTKETPKGKASLKGSKTGKSVSAKEPVEELSAKVAMDDTVNTAGEDGVLDDDQSQDTSEPKTNKTPNKDCIELEYNFQECFNALTDKLDWKNSEGDHYPFDLSKLLPRQEKMYTTSIMKTKVARYKIVGIEDMVHTLWSTIKHAYDKDVGKGIKYWGEIRKLCVKKLHGYGHLEEVVVNRADRQLYKLKKQTFPKIKFKELYTLSYKLPGVIYEDLTKQKRVMRADEVYKFSDGTLKKVQDKIHHRILNFCLGYNNNMSRKKWTAKDKKISELMVKLIVKQIHERRIIINLERLVGARELEMDYKLMMHTV</sequence>
<proteinExistence type="predicted"/>
<evidence type="ECO:0000259" key="2">
    <source>
        <dbReference type="Pfam" id="PF07727"/>
    </source>
</evidence>
<name>A0A6L2N4N6_TANCI</name>
<dbReference type="AlphaFoldDB" id="A0A6L2N4N6"/>
<gene>
    <name evidence="3" type="ORF">Tci_051502</name>
</gene>
<reference evidence="3" key="1">
    <citation type="journal article" date="2019" name="Sci. Rep.">
        <title>Draft genome of Tanacetum cinerariifolium, the natural source of mosquito coil.</title>
        <authorList>
            <person name="Yamashiro T."/>
            <person name="Shiraishi A."/>
            <person name="Satake H."/>
            <person name="Nakayama K."/>
        </authorList>
    </citation>
    <scope>NUCLEOTIDE SEQUENCE</scope>
</reference>
<feature type="region of interest" description="Disordered" evidence="1">
    <location>
        <begin position="498"/>
        <end position="675"/>
    </location>
</feature>
<dbReference type="EMBL" id="BKCJ010007890">
    <property type="protein sequence ID" value="GEU79524.1"/>
    <property type="molecule type" value="Genomic_DNA"/>
</dbReference>
<evidence type="ECO:0000256" key="1">
    <source>
        <dbReference type="SAM" id="MobiDB-lite"/>
    </source>
</evidence>
<protein>
    <submittedName>
        <fullName evidence="3">Retrovirus-related Pol polyprotein from transposon TNT 1-94</fullName>
    </submittedName>
</protein>
<feature type="compositionally biased region" description="Basic and acidic residues" evidence="1">
    <location>
        <begin position="615"/>
        <end position="624"/>
    </location>
</feature>
<feature type="compositionally biased region" description="Acidic residues" evidence="1">
    <location>
        <begin position="598"/>
        <end position="614"/>
    </location>
</feature>
<feature type="compositionally biased region" description="Basic and acidic residues" evidence="1">
    <location>
        <begin position="657"/>
        <end position="675"/>
    </location>
</feature>
<dbReference type="InterPro" id="IPR013103">
    <property type="entry name" value="RVT_2"/>
</dbReference>
<organism evidence="3">
    <name type="scientific">Tanacetum cinerariifolium</name>
    <name type="common">Dalmatian daisy</name>
    <name type="synonym">Chrysanthemum cinerariifolium</name>
    <dbReference type="NCBI Taxonomy" id="118510"/>
    <lineage>
        <taxon>Eukaryota</taxon>
        <taxon>Viridiplantae</taxon>
        <taxon>Streptophyta</taxon>
        <taxon>Embryophyta</taxon>
        <taxon>Tracheophyta</taxon>
        <taxon>Spermatophyta</taxon>
        <taxon>Magnoliopsida</taxon>
        <taxon>eudicotyledons</taxon>
        <taxon>Gunneridae</taxon>
        <taxon>Pentapetalae</taxon>
        <taxon>asterids</taxon>
        <taxon>campanulids</taxon>
        <taxon>Asterales</taxon>
        <taxon>Asteraceae</taxon>
        <taxon>Asteroideae</taxon>
        <taxon>Anthemideae</taxon>
        <taxon>Anthemidinae</taxon>
        <taxon>Tanacetum</taxon>
    </lineage>
</organism>